<feature type="region of interest" description="Disordered" evidence="1">
    <location>
        <begin position="1"/>
        <end position="47"/>
    </location>
</feature>
<sequence length="185" mass="20046">MDTARCHAVPPIGAVSAPLPPEIDGISRGRKKKREKKRDNLESGAALPIPIRRPRAISSPRNRWGLGISGLEWLGRAKKQGSPAASTELKLSRGKEMEEINKGFGVSHLVADDADGGRGRAITPKPAIRIHLTPKSWALRHYARDSCLIPSDDGEISGPTIRRLGVAKRVAVSHGIKWTVESYGT</sequence>
<accession>A0A427AZL8</accession>
<protein>
    <submittedName>
        <fullName evidence="2">Uncharacterized protein</fullName>
    </submittedName>
</protein>
<reference evidence="2 3" key="1">
    <citation type="journal article" date="2014" name="Agronomy (Basel)">
        <title>A Draft Genome Sequence for Ensete ventricosum, the Drought-Tolerant Tree Against Hunger.</title>
        <authorList>
            <person name="Harrison J."/>
            <person name="Moore K.A."/>
            <person name="Paszkiewicz K."/>
            <person name="Jones T."/>
            <person name="Grant M."/>
            <person name="Ambacheew D."/>
            <person name="Muzemil S."/>
            <person name="Studholme D.J."/>
        </authorList>
    </citation>
    <scope>NUCLEOTIDE SEQUENCE [LARGE SCALE GENOMIC DNA]</scope>
</reference>
<dbReference type="EMBL" id="AMZH03000850">
    <property type="protein sequence ID" value="RRT81690.1"/>
    <property type="molecule type" value="Genomic_DNA"/>
</dbReference>
<comment type="caution">
    <text evidence="2">The sequence shown here is derived from an EMBL/GenBank/DDBJ whole genome shotgun (WGS) entry which is preliminary data.</text>
</comment>
<dbReference type="AlphaFoldDB" id="A0A427AZL8"/>
<evidence type="ECO:0000313" key="3">
    <source>
        <dbReference type="Proteomes" id="UP000287651"/>
    </source>
</evidence>
<proteinExistence type="predicted"/>
<evidence type="ECO:0000256" key="1">
    <source>
        <dbReference type="SAM" id="MobiDB-lite"/>
    </source>
</evidence>
<evidence type="ECO:0000313" key="2">
    <source>
        <dbReference type="EMBL" id="RRT81690.1"/>
    </source>
</evidence>
<gene>
    <name evidence="2" type="ORF">B296_00008699</name>
</gene>
<name>A0A427AZL8_ENSVE</name>
<dbReference type="Proteomes" id="UP000287651">
    <property type="component" value="Unassembled WGS sequence"/>
</dbReference>
<organism evidence="2 3">
    <name type="scientific">Ensete ventricosum</name>
    <name type="common">Abyssinian banana</name>
    <name type="synonym">Musa ensete</name>
    <dbReference type="NCBI Taxonomy" id="4639"/>
    <lineage>
        <taxon>Eukaryota</taxon>
        <taxon>Viridiplantae</taxon>
        <taxon>Streptophyta</taxon>
        <taxon>Embryophyta</taxon>
        <taxon>Tracheophyta</taxon>
        <taxon>Spermatophyta</taxon>
        <taxon>Magnoliopsida</taxon>
        <taxon>Liliopsida</taxon>
        <taxon>Zingiberales</taxon>
        <taxon>Musaceae</taxon>
        <taxon>Ensete</taxon>
    </lineage>
</organism>